<evidence type="ECO:0000313" key="4">
    <source>
        <dbReference type="EMBL" id="TJW09829.1"/>
    </source>
</evidence>
<sequence>MCMRNCAMRMSGAGKGAAVFVCERKGLRWLAALAAACMLLACLCGPARELAFGASGDEAAGASGGSVTVTYVPDPADAGAVSVVENVVNPMTGEGITGSTAMPNHGRVFVGWYQGNTLVTSDALLGPSQVRAHMVTAGTGGLKSTTFVARFEKPSPAIALAKAITAPPANGTHFVVGDTVHFAITATNTGNITLTEVVIDDTLASLAPLTNLVPGESRTVSYDYTVTEADLDAGYVSNVAVAQASVKGWATKVIKSEPASIAALVKEAPPQSTYVICGAYPAAGGTVDVPYEVVEDDSGSGLSPVTASAAEGYDFAGWFRHDGVLVSGDPVLGVDVIRAGLGLGGEKPSYVPALYLAYFVPRAEEIPDGPDAPDTPDVPGESGGTDDVVKPGVDGGSDAVAPDDGQAGGADAEEAPDKGAGESAKEKPTYHSADKPSVAAKGMPQTGDGLCTVATVLLLVAMASITIAWAAQRGRQR</sequence>
<dbReference type="EMBL" id="SSTM01000006">
    <property type="protein sequence ID" value="TJW09829.1"/>
    <property type="molecule type" value="Genomic_DNA"/>
</dbReference>
<dbReference type="Proteomes" id="UP000309454">
    <property type="component" value="Unassembled WGS sequence"/>
</dbReference>
<feature type="domain" description="DUF7507" evidence="3">
    <location>
        <begin position="155"/>
        <end position="246"/>
    </location>
</feature>
<evidence type="ECO:0000256" key="1">
    <source>
        <dbReference type="SAM" id="MobiDB-lite"/>
    </source>
</evidence>
<proteinExistence type="predicted"/>
<comment type="caution">
    <text evidence="4">The sequence shown here is derived from an EMBL/GenBank/DDBJ whole genome shotgun (WGS) entry which is preliminary data.</text>
</comment>
<organism evidence="4 5">
    <name type="scientific">Parvibacter caecicola</name>
    <dbReference type="NCBI Taxonomy" id="747645"/>
    <lineage>
        <taxon>Bacteria</taxon>
        <taxon>Bacillati</taxon>
        <taxon>Actinomycetota</taxon>
        <taxon>Coriobacteriia</taxon>
        <taxon>Coriobacteriales</taxon>
        <taxon>Coriobacteriaceae</taxon>
        <taxon>Parvibacter</taxon>
    </lineage>
</organism>
<dbReference type="InterPro" id="IPR047589">
    <property type="entry name" value="DUF11_rpt"/>
</dbReference>
<gene>
    <name evidence="4" type="ORF">E5982_08265</name>
</gene>
<evidence type="ECO:0000259" key="3">
    <source>
        <dbReference type="Pfam" id="PF24346"/>
    </source>
</evidence>
<evidence type="ECO:0000313" key="5">
    <source>
        <dbReference type="Proteomes" id="UP000309454"/>
    </source>
</evidence>
<dbReference type="AlphaFoldDB" id="A0A3N0AAP3"/>
<protein>
    <submittedName>
        <fullName evidence="4">DUF11 domain-containing protein</fullName>
    </submittedName>
</protein>
<dbReference type="OrthoDB" id="3225333at2"/>
<reference evidence="4 5" key="1">
    <citation type="submission" date="2019-04" db="EMBL/GenBank/DDBJ databases">
        <title>Microbes associate with the intestines of laboratory mice.</title>
        <authorList>
            <person name="Navarre W."/>
            <person name="Wong E."/>
            <person name="Huang K.C."/>
            <person name="Tropini C."/>
            <person name="Ng K."/>
            <person name="Yu B."/>
        </authorList>
    </citation>
    <scope>NUCLEOTIDE SEQUENCE [LARGE SCALE GENOMIC DNA]</scope>
    <source>
        <strain evidence="4 5">NM48_B13</strain>
    </source>
</reference>
<dbReference type="NCBIfam" id="TIGR01451">
    <property type="entry name" value="B_ant_repeat"/>
    <property type="match status" value="1"/>
</dbReference>
<feature type="compositionally biased region" description="Basic and acidic residues" evidence="1">
    <location>
        <begin position="415"/>
        <end position="434"/>
    </location>
</feature>
<keyword evidence="5" id="KW-1185">Reference proteome</keyword>
<name>A0A3N0AAP3_9ACTN</name>
<feature type="transmembrane region" description="Helical" evidence="2">
    <location>
        <begin position="453"/>
        <end position="471"/>
    </location>
</feature>
<evidence type="ECO:0000256" key="2">
    <source>
        <dbReference type="SAM" id="Phobius"/>
    </source>
</evidence>
<keyword evidence="2" id="KW-0812">Transmembrane</keyword>
<dbReference type="InterPro" id="IPR055354">
    <property type="entry name" value="DUF7507"/>
</dbReference>
<dbReference type="Pfam" id="PF24346">
    <property type="entry name" value="DUF7507"/>
    <property type="match status" value="1"/>
</dbReference>
<feature type="region of interest" description="Disordered" evidence="1">
    <location>
        <begin position="366"/>
        <end position="445"/>
    </location>
</feature>
<keyword evidence="2" id="KW-0472">Membrane</keyword>
<keyword evidence="2" id="KW-1133">Transmembrane helix</keyword>
<accession>A0A3N0AAP3</accession>